<evidence type="ECO:0000313" key="1">
    <source>
        <dbReference type="EMBL" id="KLV14081.1"/>
    </source>
</evidence>
<comment type="caution">
    <text evidence="1">The sequence shown here is derived from an EMBL/GenBank/DDBJ whole genome shotgun (WGS) entry which is preliminary data.</text>
</comment>
<dbReference type="AlphaFoldDB" id="A0A0J1HJY7"/>
<dbReference type="EMBL" id="LDPG01000039">
    <property type="protein sequence ID" value="KLV14081.1"/>
    <property type="molecule type" value="Genomic_DNA"/>
</dbReference>
<gene>
    <name evidence="1" type="ORF">ABW01_28890</name>
</gene>
<proteinExistence type="predicted"/>
<protein>
    <submittedName>
        <fullName evidence="1">Uncharacterized protein</fullName>
    </submittedName>
</protein>
<name>A0A0J1HJY7_BACAN</name>
<evidence type="ECO:0000313" key="2">
    <source>
        <dbReference type="Proteomes" id="UP000035904"/>
    </source>
</evidence>
<dbReference type="PATRIC" id="fig|1392.242.peg.4617"/>
<reference evidence="1 2" key="1">
    <citation type="submission" date="2015-05" db="EMBL/GenBank/DDBJ databases">
        <title>Whole genome sequence and identification of bacterial endophytes from Costus igneus.</title>
        <authorList>
            <person name="Lee Y.P."/>
            <person name="Gan H.M."/>
            <person name="Eng W."/>
            <person name="Wheatley M.S."/>
            <person name="Caraballo A."/>
            <person name="Polter S."/>
            <person name="Savka M.A."/>
            <person name="Hudson A.O."/>
        </authorList>
    </citation>
    <scope>NUCLEOTIDE SEQUENCE [LARGE SCALE GENOMIC DNA]</scope>
    <source>
        <strain evidence="1 2">RIT375</strain>
    </source>
</reference>
<sequence length="115" mass="13896">MHLSCKDVVIPEDARRVPKFSVHNQLEDDEVNSVTHYIYYVTIALEYTKEDEEIQIPVVVLEGRDEVEYYQLPKELWDWGMKLARLHTKYPFEANFFYIEETNSWEVERLGFYKK</sequence>
<accession>A0A0J1HJY7</accession>
<dbReference type="Proteomes" id="UP000035904">
    <property type="component" value="Unassembled WGS sequence"/>
</dbReference>
<dbReference type="RefSeq" id="WP_047957203.1">
    <property type="nucleotide sequence ID" value="NZ_LDPG01000039.1"/>
</dbReference>
<organism evidence="1 2">
    <name type="scientific">Bacillus anthracis</name>
    <name type="common">anthrax bacterium</name>
    <dbReference type="NCBI Taxonomy" id="1392"/>
    <lineage>
        <taxon>Bacteria</taxon>
        <taxon>Bacillati</taxon>
        <taxon>Bacillota</taxon>
        <taxon>Bacilli</taxon>
        <taxon>Bacillales</taxon>
        <taxon>Bacillaceae</taxon>
        <taxon>Bacillus</taxon>
        <taxon>Bacillus cereus group</taxon>
    </lineage>
</organism>